<reference evidence="1 2" key="1">
    <citation type="submission" date="2020-07" db="EMBL/GenBank/DDBJ databases">
        <title>Sequencing the genomes of 1000 actinobacteria strains.</title>
        <authorList>
            <person name="Klenk H.-P."/>
        </authorList>
    </citation>
    <scope>NUCLEOTIDE SEQUENCE [LARGE SCALE GENOMIC DNA]</scope>
    <source>
        <strain evidence="1 2">DSM 26487</strain>
    </source>
</reference>
<dbReference type="EMBL" id="JACBZR010000001">
    <property type="protein sequence ID" value="NYI81049.1"/>
    <property type="molecule type" value="Genomic_DNA"/>
</dbReference>
<evidence type="ECO:0000313" key="1">
    <source>
        <dbReference type="EMBL" id="NYI81049.1"/>
    </source>
</evidence>
<organism evidence="1 2">
    <name type="scientific">Nocardioides panzhihuensis</name>
    <dbReference type="NCBI Taxonomy" id="860243"/>
    <lineage>
        <taxon>Bacteria</taxon>
        <taxon>Bacillati</taxon>
        <taxon>Actinomycetota</taxon>
        <taxon>Actinomycetes</taxon>
        <taxon>Propionibacteriales</taxon>
        <taxon>Nocardioidaceae</taxon>
        <taxon>Nocardioides</taxon>
    </lineage>
</organism>
<name>A0A7Z0IV92_9ACTN</name>
<keyword evidence="2" id="KW-1185">Reference proteome</keyword>
<comment type="caution">
    <text evidence="1">The sequence shown here is derived from an EMBL/GenBank/DDBJ whole genome shotgun (WGS) entry which is preliminary data.</text>
</comment>
<protein>
    <recommendedName>
        <fullName evidence="3">PD-(D/E)XK motif protein</fullName>
    </recommendedName>
</protein>
<dbReference type="Proteomes" id="UP000564496">
    <property type="component" value="Unassembled WGS sequence"/>
</dbReference>
<gene>
    <name evidence="1" type="ORF">BJ988_005697</name>
</gene>
<evidence type="ECO:0008006" key="3">
    <source>
        <dbReference type="Google" id="ProtNLM"/>
    </source>
</evidence>
<accession>A0A7Z0IV92</accession>
<dbReference type="InterPro" id="IPR025534">
    <property type="entry name" value="DUF4420"/>
</dbReference>
<proteinExistence type="predicted"/>
<evidence type="ECO:0000313" key="2">
    <source>
        <dbReference type="Proteomes" id="UP000564496"/>
    </source>
</evidence>
<dbReference type="Pfam" id="PF14390">
    <property type="entry name" value="DUF4420"/>
    <property type="match status" value="1"/>
</dbReference>
<sequence length="292" mass="32463">MLVVSAPSSLFPNAVRLLRDLREVRGLAVDVEVVDRSRSELRIAVTSRDLESVFTPLARDIADAVAASPSDGVILETVQRYAHWQELLRSVGSDGLGLETRRGLFGELHVLREHLLPNMTSALDAVRAWTGPTGTDQDFQLPSCAVEVKTTKRRSPATVTITSERQLEDYGAGDLFLTAIVVDERRGGTGVSLPSMVGDIRESLSDSRARAELDLNLARYGYFDHDVARYDEPRYTVVTDEVWRVTNDFPRLTTAILPPGVHRCTYEISADFLTQFAMTRDAFTAALRRCHQ</sequence>
<dbReference type="AlphaFoldDB" id="A0A7Z0IV92"/>